<evidence type="ECO:0000256" key="2">
    <source>
        <dbReference type="SAM" id="Phobius"/>
    </source>
</evidence>
<gene>
    <name evidence="4" type="ORF">WMO41_01810</name>
</gene>
<feature type="compositionally biased region" description="Low complexity" evidence="1">
    <location>
        <begin position="221"/>
        <end position="246"/>
    </location>
</feature>
<dbReference type="Pfam" id="PF13519">
    <property type="entry name" value="VWA_2"/>
    <property type="match status" value="1"/>
</dbReference>
<organism evidence="4 5">
    <name type="scientific">Ventrimonas faecis</name>
    <dbReference type="NCBI Taxonomy" id="3133170"/>
    <lineage>
        <taxon>Bacteria</taxon>
        <taxon>Bacillati</taxon>
        <taxon>Bacillota</taxon>
        <taxon>Clostridia</taxon>
        <taxon>Lachnospirales</taxon>
        <taxon>Lachnospiraceae</taxon>
        <taxon>Ventrimonas</taxon>
    </lineage>
</organism>
<keyword evidence="2" id="KW-0472">Membrane</keyword>
<feature type="compositionally biased region" description="Gly residues" evidence="1">
    <location>
        <begin position="200"/>
        <end position="220"/>
    </location>
</feature>
<evidence type="ECO:0000313" key="4">
    <source>
        <dbReference type="EMBL" id="MEQ2561929.1"/>
    </source>
</evidence>
<proteinExistence type="predicted"/>
<dbReference type="Pfam" id="PF24547">
    <property type="entry name" value="DUF7601"/>
    <property type="match status" value="1"/>
</dbReference>
<dbReference type="EMBL" id="JBBMFJ010000002">
    <property type="protein sequence ID" value="MEQ2561929.1"/>
    <property type="molecule type" value="Genomic_DNA"/>
</dbReference>
<feature type="compositionally biased region" description="Low complexity" evidence="1">
    <location>
        <begin position="431"/>
        <end position="444"/>
    </location>
</feature>
<dbReference type="RefSeq" id="WP_349228361.1">
    <property type="nucleotide sequence ID" value="NZ_JBBMFJ010000002.1"/>
</dbReference>
<reference evidence="4 5" key="1">
    <citation type="submission" date="2024-03" db="EMBL/GenBank/DDBJ databases">
        <title>Human intestinal bacterial collection.</title>
        <authorList>
            <person name="Pauvert C."/>
            <person name="Hitch T.C.A."/>
            <person name="Clavel T."/>
        </authorList>
    </citation>
    <scope>NUCLEOTIDE SEQUENCE [LARGE SCALE GENOMIC DNA]</scope>
    <source>
        <strain evidence="4 5">CLA-AP-H27</strain>
    </source>
</reference>
<dbReference type="Pfam" id="PF24558">
    <property type="entry name" value="DUF7604"/>
    <property type="match status" value="1"/>
</dbReference>
<dbReference type="InterPro" id="IPR055382">
    <property type="entry name" value="DUF7601"/>
</dbReference>
<feature type="compositionally biased region" description="Acidic residues" evidence="1">
    <location>
        <begin position="414"/>
        <end position="430"/>
    </location>
</feature>
<comment type="caution">
    <text evidence="4">The sequence shown here is derived from an EMBL/GenBank/DDBJ whole genome shotgun (WGS) entry which is preliminary data.</text>
</comment>
<dbReference type="InterPro" id="IPR046022">
    <property type="entry name" value="DUF5979"/>
</dbReference>
<evidence type="ECO:0000256" key="1">
    <source>
        <dbReference type="SAM" id="MobiDB-lite"/>
    </source>
</evidence>
<dbReference type="CDD" id="cd00198">
    <property type="entry name" value="vWFA"/>
    <property type="match status" value="1"/>
</dbReference>
<feature type="transmembrane region" description="Helical" evidence="2">
    <location>
        <begin position="1441"/>
        <end position="1460"/>
    </location>
</feature>
<dbReference type="Gene3D" id="2.60.40.1140">
    <property type="entry name" value="Collagen-binding surface protein Cna, B-type domain"/>
    <property type="match status" value="2"/>
</dbReference>
<feature type="compositionally biased region" description="Low complexity" evidence="1">
    <location>
        <begin position="313"/>
        <end position="387"/>
    </location>
</feature>
<feature type="domain" description="VWFA" evidence="3">
    <location>
        <begin position="805"/>
        <end position="1019"/>
    </location>
</feature>
<keyword evidence="2" id="KW-0812">Transmembrane</keyword>
<dbReference type="PROSITE" id="PS50234">
    <property type="entry name" value="VWFA"/>
    <property type="match status" value="1"/>
</dbReference>
<name>A0ABV1HIG5_9FIRM</name>
<dbReference type="InterPro" id="IPR055384">
    <property type="entry name" value="DUF7604"/>
</dbReference>
<dbReference type="InterPro" id="IPR036465">
    <property type="entry name" value="vWFA_dom_sf"/>
</dbReference>
<evidence type="ECO:0000313" key="5">
    <source>
        <dbReference type="Proteomes" id="UP001437460"/>
    </source>
</evidence>
<keyword evidence="2" id="KW-1133">Transmembrane helix</keyword>
<feature type="region of interest" description="Disordered" evidence="1">
    <location>
        <begin position="199"/>
        <end position="444"/>
    </location>
</feature>
<accession>A0ABV1HIG5</accession>
<evidence type="ECO:0000259" key="3">
    <source>
        <dbReference type="PROSITE" id="PS50234"/>
    </source>
</evidence>
<sequence length="1471" mass="157023">MEKDKIRKRSRRKVPMLKRFWNRDGRRICAAALCVSMVLGNVANTAIAGDEGLNTPYEFKLSSYDLYDAIQTAVSEDHRADLKEFQGTAAEDYRAMADSLDLFELNLSGADHEGALKLRAFAELSDEIEFSDEGVSEYILDGSEKIYFLLTNTSDLERKAVISVDEKKYTDVIKVAPAGAVEMDAVDPLLSAADFAPTAGKGGGSGSSGGGGGSSAGGPGAVTSQETAAENSSEAETEAGTGTEASNDAGKETEASSEASTEESTDTPTEASGEGSTDAPETEAAGGSGTENTDSTDGAGTEEAAPDDGKGDAGNTGDAGTNTGNEENSGTSGEAGSDAGSDTGSDTGSDAGSDAGSDNSGASAENDQSGSEQSSDNSGDSSENGSSDAGTVTASITRHNTYVVMSTATPSNSEEAEDKVDETETDDATDEATPSNAEEASPSNANADIIDGIVYRPVMLDGEAVVVFETTVDEMALNDAAYDWAVDHGVTETYTSDPAFDKATVTVVARKGALPENVTLKVTELEGQEYQDAKDKLDEAATVYDGMMALDIRFVDASSGSEAEIEPDPEYGEVKVFIEMKQEALPADVAPENIEIQHLKEDAETGEIQVEKVADTTAETSGTVEVKEDNAVVAAEFAVESFSWFMVTWQGYRSRTVTIKYVDEKGSEIPCTSAPTEPISKDMGEVVDVNTYAYAIENRHFEGAHLETVSGASLRYITAYWYRRGYKFKYSTSNENWDKASDLPDNSTILLVYSGEGTTPTPPEEIEEQKLAHDKYAERLDDGTYNLTLTIAGQVGSITKKAKLDVVYVLDESGSMDYSMTEDWPPYNNRDTRREKAGDAINSLTNQLASNQNLDTRFSLVAFSGNNNRGESAWDDAELLQGWTESANSITNKTKPRSNGGTNYQAGLRKAKELLKSSRTGALTAVIFVSDGDPTFRYDSNGATNGNGQFDNSNLNLNAAKTEIGTLSAHYFFSVGVGPRDNYQKLKDLKNAATLVNAENRMFYEGTDTTTLNSAFNSIMAAVTTLRCTNVTVTDVLSKNVTMVTDSNNQPELTITVKRSDTVVASSNNGTLNVDGVTLTASYDDHTKTITLDFPDTYELKEGYTYLVTAHIKPTEAAYEEYRVEGRTYNDRPGAGTGTHGPISGKVEDGFADGLYSNADNGAYVTYSYNGTTNTESYLKPVIQIEPGTLTIEKSFAGLTQDEIDSLMDTLTFSVKLDWKDENNNAVTGSSLKNQMDVYLKDMTQSSSDPMKYTYSIEGLSPNTDYTVSEVEGTANVRGYQVATTTNGTNGTIGKGTSATASFTNTYTKLVAIDVSKVVTGSLGDRTKDFPFTVSVTVNGASYSGYTLTKNEVPLKDNASFTLRHGETVVVTGVPKGATVRVSEAMADYTAKIDKTGTGTATELKETTTMGVEVVGVDEDTALVFTNTKNPTIDTGILLDSMPYVVILGIAIFGIAVYVVRKRKKDDSDLD</sequence>
<dbReference type="Pfam" id="PF19407">
    <property type="entry name" value="DUF5979"/>
    <property type="match status" value="1"/>
</dbReference>
<dbReference type="Proteomes" id="UP001437460">
    <property type="component" value="Unassembled WGS sequence"/>
</dbReference>
<dbReference type="SUPFAM" id="SSF53300">
    <property type="entry name" value="vWA-like"/>
    <property type="match status" value="1"/>
</dbReference>
<dbReference type="InterPro" id="IPR002035">
    <property type="entry name" value="VWF_A"/>
</dbReference>
<dbReference type="SMART" id="SM00327">
    <property type="entry name" value="VWA"/>
    <property type="match status" value="1"/>
</dbReference>
<feature type="compositionally biased region" description="Polar residues" evidence="1">
    <location>
        <begin position="388"/>
        <end position="413"/>
    </location>
</feature>
<keyword evidence="5" id="KW-1185">Reference proteome</keyword>
<dbReference type="Gene3D" id="3.40.50.410">
    <property type="entry name" value="von Willebrand factor, type A domain"/>
    <property type="match status" value="1"/>
</dbReference>
<protein>
    <submittedName>
        <fullName evidence="4">VWA domain-containing protein</fullName>
    </submittedName>
</protein>